<proteinExistence type="predicted"/>
<accession>A0A0F9DKX2</accession>
<name>A0A0F9DKX2_9ZZZZ</name>
<dbReference type="Pfam" id="PF04459">
    <property type="entry name" value="DUF512"/>
    <property type="match status" value="1"/>
</dbReference>
<dbReference type="InterPro" id="IPR007549">
    <property type="entry name" value="DUF512"/>
</dbReference>
<evidence type="ECO:0000259" key="1">
    <source>
        <dbReference type="Pfam" id="PF04459"/>
    </source>
</evidence>
<organism evidence="2">
    <name type="scientific">marine sediment metagenome</name>
    <dbReference type="NCBI Taxonomy" id="412755"/>
    <lineage>
        <taxon>unclassified sequences</taxon>
        <taxon>metagenomes</taxon>
        <taxon>ecological metagenomes</taxon>
    </lineage>
</organism>
<evidence type="ECO:0000313" key="2">
    <source>
        <dbReference type="EMBL" id="KKL18331.1"/>
    </source>
</evidence>
<reference evidence="2" key="1">
    <citation type="journal article" date="2015" name="Nature">
        <title>Complex archaea that bridge the gap between prokaryotes and eukaryotes.</title>
        <authorList>
            <person name="Spang A."/>
            <person name="Saw J.H."/>
            <person name="Jorgensen S.L."/>
            <person name="Zaremba-Niedzwiedzka K."/>
            <person name="Martijn J."/>
            <person name="Lind A.E."/>
            <person name="van Eijk R."/>
            <person name="Schleper C."/>
            <person name="Guy L."/>
            <person name="Ettema T.J."/>
        </authorList>
    </citation>
    <scope>NUCLEOTIDE SEQUENCE</scope>
</reference>
<sequence>MLCPGYNDGAALKRTIRDLYSLYPSVMSVAVVPVGLTDLHRAGLRPVEKADAIKALDIVDSFSGRFMKKHGDAFVYSADEMYLKANRAFPPLVHYGDLPQFENGVGMVPLFRAEAKRVKPVSGILQSSPRFAEGNSKLKHLTFTGTSFYPSLKRFMDKLTRGGVSIKAVPVENFFFGSQVTVTGLLVGQDVLRALAPHAAGHDVLLVPDVVLKEGHGVFLDDMEVGALGQELGIRVKVIESCPEGLMEEIV</sequence>
<feature type="domain" description="DUF512" evidence="1">
    <location>
        <begin position="32"/>
        <end position="240"/>
    </location>
</feature>
<gene>
    <name evidence="2" type="ORF">LCGC14_2476590</name>
</gene>
<protein>
    <recommendedName>
        <fullName evidence="1">DUF512 domain-containing protein</fullName>
    </recommendedName>
</protein>
<comment type="caution">
    <text evidence="2">The sequence shown here is derived from an EMBL/GenBank/DDBJ whole genome shotgun (WGS) entry which is preliminary data.</text>
</comment>
<dbReference type="AlphaFoldDB" id="A0A0F9DKX2"/>
<dbReference type="EMBL" id="LAZR01038911">
    <property type="protein sequence ID" value="KKL18331.1"/>
    <property type="molecule type" value="Genomic_DNA"/>
</dbReference>